<evidence type="ECO:0000313" key="5">
    <source>
        <dbReference type="EMBL" id="KAL3633354.1"/>
    </source>
</evidence>
<keyword evidence="2" id="KW-0206">Cytoskeleton</keyword>
<feature type="compositionally biased region" description="Low complexity" evidence="3">
    <location>
        <begin position="397"/>
        <end position="434"/>
    </location>
</feature>
<comment type="subcellular location">
    <subcellularLocation>
        <location evidence="2">Cytoplasm</location>
        <location evidence="2">Cytoskeleton</location>
    </subcellularLocation>
</comment>
<feature type="region of interest" description="Disordered" evidence="3">
    <location>
        <begin position="181"/>
        <end position="202"/>
    </location>
</feature>
<dbReference type="PANTHER" id="PTHR12902">
    <property type="entry name" value="WASP-1"/>
    <property type="match status" value="1"/>
</dbReference>
<feature type="compositionally biased region" description="Basic residues" evidence="3">
    <location>
        <begin position="183"/>
        <end position="195"/>
    </location>
</feature>
<evidence type="ECO:0000256" key="3">
    <source>
        <dbReference type="SAM" id="MobiDB-lite"/>
    </source>
</evidence>
<accession>A0ABD3CW72</accession>
<feature type="compositionally biased region" description="Basic and acidic residues" evidence="3">
    <location>
        <begin position="437"/>
        <end position="453"/>
    </location>
</feature>
<comment type="function">
    <text evidence="2">Involved in regulation of actin and microtubule organization. Part of a WAVE complex that activates the Arp2/3 complex.</text>
</comment>
<feature type="region of interest" description="Disordered" evidence="3">
    <location>
        <begin position="384"/>
        <end position="481"/>
    </location>
</feature>
<gene>
    <name evidence="5" type="ORF">CASFOL_022881</name>
</gene>
<feature type="region of interest" description="Disordered" evidence="3">
    <location>
        <begin position="495"/>
        <end position="530"/>
    </location>
</feature>
<keyword evidence="2" id="KW-0009">Actin-binding</keyword>
<evidence type="ECO:0000256" key="1">
    <source>
        <dbReference type="ARBA" id="ARBA00006993"/>
    </source>
</evidence>
<keyword evidence="2" id="KW-0963">Cytoplasm</keyword>
<feature type="compositionally biased region" description="Basic and acidic residues" evidence="3">
    <location>
        <begin position="282"/>
        <end position="291"/>
    </location>
</feature>
<reference evidence="6" key="1">
    <citation type="journal article" date="2024" name="IScience">
        <title>Strigolactones Initiate the Formation of Haustorium-like Structures in Castilleja.</title>
        <authorList>
            <person name="Buerger M."/>
            <person name="Peterson D."/>
            <person name="Chory J."/>
        </authorList>
    </citation>
    <scope>NUCLEOTIDE SEQUENCE [LARGE SCALE GENOMIC DNA]</scope>
</reference>
<dbReference type="Proteomes" id="UP001632038">
    <property type="component" value="Unassembled WGS sequence"/>
</dbReference>
<feature type="region of interest" description="Disordered" evidence="3">
    <location>
        <begin position="961"/>
        <end position="986"/>
    </location>
</feature>
<feature type="compositionally biased region" description="Basic and acidic residues" evidence="3">
    <location>
        <begin position="514"/>
        <end position="530"/>
    </location>
</feature>
<keyword evidence="6" id="KW-1185">Reference proteome</keyword>
<evidence type="ECO:0000313" key="6">
    <source>
        <dbReference type="Proteomes" id="UP001632038"/>
    </source>
</evidence>
<comment type="similarity">
    <text evidence="1 2">Belongs to the SCAR/WAVE family.</text>
</comment>
<comment type="caution">
    <text evidence="5">The sequence shown here is derived from an EMBL/GenBank/DDBJ whole genome shotgun (WGS) entry which is preliminary data.</text>
</comment>
<evidence type="ECO:0000259" key="4">
    <source>
        <dbReference type="PROSITE" id="PS51082"/>
    </source>
</evidence>
<protein>
    <recommendedName>
        <fullName evidence="2">Protein SCAR</fullName>
    </recommendedName>
    <alternativeName>
        <fullName evidence="2">Protein WAVE</fullName>
    </alternativeName>
</protein>
<dbReference type="Gene3D" id="6.10.280.150">
    <property type="match status" value="2"/>
</dbReference>
<feature type="region of interest" description="Disordered" evidence="3">
    <location>
        <begin position="1096"/>
        <end position="1121"/>
    </location>
</feature>
<name>A0ABD3CW72_9LAMI</name>
<dbReference type="PANTHER" id="PTHR12902:SF1">
    <property type="entry name" value="WISKOTT-ALDRICH SYNDROME PROTEIN FAMILY MEMBER"/>
    <property type="match status" value="1"/>
</dbReference>
<dbReference type="EMBL" id="JAVIJP010000030">
    <property type="protein sequence ID" value="KAL3633354.1"/>
    <property type="molecule type" value="Genomic_DNA"/>
</dbReference>
<dbReference type="GO" id="GO:0005856">
    <property type="term" value="C:cytoskeleton"/>
    <property type="evidence" value="ECO:0007669"/>
    <property type="project" value="UniProtKB-SubCell"/>
</dbReference>
<dbReference type="Gene3D" id="1.20.5.340">
    <property type="match status" value="1"/>
</dbReference>
<feature type="region of interest" description="Disordered" evidence="3">
    <location>
        <begin position="277"/>
        <end position="305"/>
    </location>
</feature>
<feature type="compositionally biased region" description="Polar residues" evidence="3">
    <location>
        <begin position="503"/>
        <end position="513"/>
    </location>
</feature>
<dbReference type="AlphaFoldDB" id="A0ABD3CW72"/>
<feature type="compositionally biased region" description="Basic and acidic residues" evidence="3">
    <location>
        <begin position="963"/>
        <end position="978"/>
    </location>
</feature>
<feature type="compositionally biased region" description="Polar residues" evidence="3">
    <location>
        <begin position="384"/>
        <end position="396"/>
    </location>
</feature>
<dbReference type="PROSITE" id="PS51082">
    <property type="entry name" value="WH2"/>
    <property type="match status" value="1"/>
</dbReference>
<feature type="domain" description="WH2" evidence="4">
    <location>
        <begin position="1157"/>
        <end position="1175"/>
    </location>
</feature>
<evidence type="ECO:0000256" key="2">
    <source>
        <dbReference type="RuleBase" id="RU367034"/>
    </source>
</evidence>
<proteinExistence type="inferred from homology"/>
<dbReference type="GO" id="GO:0030036">
    <property type="term" value="P:actin cytoskeleton organization"/>
    <property type="evidence" value="ECO:0007669"/>
    <property type="project" value="UniProtKB-UniRule"/>
</dbReference>
<organism evidence="5 6">
    <name type="scientific">Castilleja foliolosa</name>
    <dbReference type="NCBI Taxonomy" id="1961234"/>
    <lineage>
        <taxon>Eukaryota</taxon>
        <taxon>Viridiplantae</taxon>
        <taxon>Streptophyta</taxon>
        <taxon>Embryophyta</taxon>
        <taxon>Tracheophyta</taxon>
        <taxon>Spermatophyta</taxon>
        <taxon>Magnoliopsida</taxon>
        <taxon>eudicotyledons</taxon>
        <taxon>Gunneridae</taxon>
        <taxon>Pentapetalae</taxon>
        <taxon>asterids</taxon>
        <taxon>lamiids</taxon>
        <taxon>Lamiales</taxon>
        <taxon>Orobanchaceae</taxon>
        <taxon>Pedicularideae</taxon>
        <taxon>Castillejinae</taxon>
        <taxon>Castilleja</taxon>
    </lineage>
</organism>
<dbReference type="GO" id="GO:0003779">
    <property type="term" value="F:actin binding"/>
    <property type="evidence" value="ECO:0007669"/>
    <property type="project" value="UniProtKB-UniRule"/>
</dbReference>
<feature type="compositionally biased region" description="Basic and acidic residues" evidence="3">
    <location>
        <begin position="470"/>
        <end position="481"/>
    </location>
</feature>
<dbReference type="InterPro" id="IPR028288">
    <property type="entry name" value="SCAR/WAVE_fam"/>
</dbReference>
<dbReference type="InterPro" id="IPR003124">
    <property type="entry name" value="WH2_dom"/>
</dbReference>
<sequence>MPISRYEIRNEYSLADPELYRAADKDDPEALLEGVAMAGLVGVLRQLGDLAEFAADIFHNLHEEVMATAARGHGLMSRVQQLETEIPSIERAFLAQTDHSSFFTHPGVDWHPNLRIDQNLVTQGDLPRLVMDSYEECRPPPRLFILDKFDVAGAGSCLKRYTDPSFFKKGNSEMTKADVPREKKIRKKQKKGPRWKNRETPKALPTSHTKLHQLFMEEARIENNVSNPTRRATLKRKLNGFPFNSKTGKSYMEKLLQHPSPDNEEVTFDHNKSGLGVVEIRPVSHDRDNVGKRRSPLPSPDRESAEVPYLYPSILTDGGISSTPAEKVVAVDDESNRESYQSDDIVSEVDNYVDATSNAESDTDADSRLRAKCDFTSSHIENESLISDVNDESLQAGSFDSQSTGDSTTSDNGNNSFRKGMSTSFASDSPSTSAENPRSERISYREFSADHIPEVGTSSYHKTDDEDFPVDQHSKPVVSDKPDFTFVDEEKKLNRVIEPPCSPSVSGSDLQSGDESRKSSAGEHPVDKSNGESICYVSAIPYIQYRTTDSSDKMTSDLLHGDESEQENRKSVENIAFEIDNINSQNANGTPSEPPSSNNLIPGKFNDEFQMLPNDMSSDYPNIVHNGDNIKYTVWEEENLTNGLDDEDPGVSTDSPNQFPSFMDTFLKKELEEISSVDAQTIDSEGDQNSSTDNQICSRNLVFLHQANSSDWPKAGLHVHEGDGVPDEEATVNETFILETHDDLELKETAGTSKSVEMDGTNPNDLEVTEILGSANLKSPNELDILFGEPDSGEGNSNTADIASAVPALFDNLIVDVVPSSVGLNNLEKEDSGMDELGNCESSLSERHEESGLVEKVDQTVLCNTIDNDSPISEVLSGNVPNAHLDLEVDQEFKLVYPEIIQPPLEQNISDREHESEESIVQEEFGSLPTHVDQELVHSSEIISEVSSVLPIIHQQITYSNDLKGDDNSELDVPKDSLDSVPPPSNPFLETNQINLGDLAPLPPLPPSQWMMDKLQLGSSSMEGETMKHDKLLFPQFISRPIVPTEKMENSLIEIASESPSKEENVFESPLEEINVAPETVDLPLKSENKQKLISMPNTPESEVTSPTEEEGARNGSRMVKLPRPRHPLIDEFTALDKSKLKKVTERVMPQVQKVDERDSLLEQIRTKSFNLRPALTPRPSIRGPSTNLKVAAIVEKANAIRQAFADSDEDDDDDSWSDS</sequence>